<dbReference type="PANTHER" id="PTHR23328:SF0">
    <property type="entry name" value="RING-TYPE DOMAIN-CONTAINING PROTEIN"/>
    <property type="match status" value="1"/>
</dbReference>
<comment type="caution">
    <text evidence="9">The sequence shown here is derived from an EMBL/GenBank/DDBJ whole genome shotgun (WGS) entry which is preliminary data.</text>
</comment>
<evidence type="ECO:0000256" key="1">
    <source>
        <dbReference type="ARBA" id="ARBA00000900"/>
    </source>
</evidence>
<keyword evidence="10" id="KW-1185">Reference proteome</keyword>
<feature type="region of interest" description="Disordered" evidence="8">
    <location>
        <begin position="83"/>
        <end position="104"/>
    </location>
</feature>
<keyword evidence="7" id="KW-0539">Nucleus</keyword>
<evidence type="ECO:0000256" key="7">
    <source>
        <dbReference type="ARBA" id="ARBA00023242"/>
    </source>
</evidence>
<evidence type="ECO:0000256" key="6">
    <source>
        <dbReference type="ARBA" id="ARBA00022786"/>
    </source>
</evidence>
<dbReference type="GO" id="GO:0006974">
    <property type="term" value="P:DNA damage response"/>
    <property type="evidence" value="ECO:0007669"/>
    <property type="project" value="UniProtKB-KW"/>
</dbReference>
<proteinExistence type="predicted"/>
<dbReference type="Proteomes" id="UP001642260">
    <property type="component" value="Unassembled WGS sequence"/>
</dbReference>
<comment type="subcellular location">
    <subcellularLocation>
        <location evidence="2">Nucleus</location>
    </subcellularLocation>
</comment>
<evidence type="ECO:0000256" key="2">
    <source>
        <dbReference type="ARBA" id="ARBA00004123"/>
    </source>
</evidence>
<evidence type="ECO:0000256" key="3">
    <source>
        <dbReference type="ARBA" id="ARBA00012483"/>
    </source>
</evidence>
<evidence type="ECO:0000256" key="5">
    <source>
        <dbReference type="ARBA" id="ARBA00022763"/>
    </source>
</evidence>
<dbReference type="AlphaFoldDB" id="A0ABC8KRM0"/>
<dbReference type="EC" id="2.3.2.27" evidence="3"/>
<reference evidence="9 10" key="1">
    <citation type="submission" date="2022-03" db="EMBL/GenBank/DDBJ databases">
        <authorList>
            <person name="Macdonald S."/>
            <person name="Ahmed S."/>
            <person name="Newling K."/>
        </authorList>
    </citation>
    <scope>NUCLEOTIDE SEQUENCE [LARGE SCALE GENOMIC DNA]</scope>
</reference>
<dbReference type="InterPro" id="IPR051657">
    <property type="entry name" value="RNF168/RNF169_E3_ubiq-ligase"/>
</dbReference>
<evidence type="ECO:0000313" key="9">
    <source>
        <dbReference type="EMBL" id="CAH8358830.1"/>
    </source>
</evidence>
<keyword evidence="4" id="KW-0808">Transferase</keyword>
<dbReference type="EMBL" id="CAKOAT010254155">
    <property type="protein sequence ID" value="CAH8358830.1"/>
    <property type="molecule type" value="Genomic_DNA"/>
</dbReference>
<evidence type="ECO:0000313" key="10">
    <source>
        <dbReference type="Proteomes" id="UP001642260"/>
    </source>
</evidence>
<name>A0ABC8KRM0_ERUVS</name>
<comment type="catalytic activity">
    <reaction evidence="1">
        <text>S-ubiquitinyl-[E2 ubiquitin-conjugating enzyme]-L-cysteine + [acceptor protein]-L-lysine = [E2 ubiquitin-conjugating enzyme]-L-cysteine + N(6)-ubiquitinyl-[acceptor protein]-L-lysine.</text>
        <dbReference type="EC" id="2.3.2.27"/>
    </reaction>
</comment>
<evidence type="ECO:0000256" key="8">
    <source>
        <dbReference type="SAM" id="MobiDB-lite"/>
    </source>
</evidence>
<keyword evidence="6" id="KW-0833">Ubl conjugation pathway</keyword>
<dbReference type="GO" id="GO:0005634">
    <property type="term" value="C:nucleus"/>
    <property type="evidence" value="ECO:0007669"/>
    <property type="project" value="UniProtKB-SubCell"/>
</dbReference>
<gene>
    <name evidence="9" type="ORF">ERUC_LOCUS24586</name>
</gene>
<evidence type="ECO:0000256" key="4">
    <source>
        <dbReference type="ARBA" id="ARBA00022679"/>
    </source>
</evidence>
<organism evidence="9 10">
    <name type="scientific">Eruca vesicaria subsp. sativa</name>
    <name type="common">Garden rocket</name>
    <name type="synonym">Eruca sativa</name>
    <dbReference type="NCBI Taxonomy" id="29727"/>
    <lineage>
        <taxon>Eukaryota</taxon>
        <taxon>Viridiplantae</taxon>
        <taxon>Streptophyta</taxon>
        <taxon>Embryophyta</taxon>
        <taxon>Tracheophyta</taxon>
        <taxon>Spermatophyta</taxon>
        <taxon>Magnoliopsida</taxon>
        <taxon>eudicotyledons</taxon>
        <taxon>Gunneridae</taxon>
        <taxon>Pentapetalae</taxon>
        <taxon>rosids</taxon>
        <taxon>malvids</taxon>
        <taxon>Brassicales</taxon>
        <taxon>Brassicaceae</taxon>
        <taxon>Brassiceae</taxon>
        <taxon>Eruca</taxon>
    </lineage>
</organism>
<accession>A0ABC8KRM0</accession>
<dbReference type="GO" id="GO:0061630">
    <property type="term" value="F:ubiquitin protein ligase activity"/>
    <property type="evidence" value="ECO:0007669"/>
    <property type="project" value="UniProtKB-EC"/>
</dbReference>
<sequence length="119" mass="13580">MSQELKNSTSVVLPCIDKLRDELSCACLRSAVDKCGRKCPKCKQLIGNGKYCTVNTVLWYTIQLLFPIEVEAQRATASSNFLTKETPSLRNSNQRMRSRNRETTLQARLQREDISRLLV</sequence>
<keyword evidence="5" id="KW-0227">DNA damage</keyword>
<dbReference type="PANTHER" id="PTHR23328">
    <property type="entry name" value="RING-TYPE DOMAIN-CONTAINING PROTEIN"/>
    <property type="match status" value="1"/>
</dbReference>
<protein>
    <recommendedName>
        <fullName evidence="3">RING-type E3 ubiquitin transferase</fullName>
        <ecNumber evidence="3">2.3.2.27</ecNumber>
    </recommendedName>
</protein>